<evidence type="ECO:0000313" key="2">
    <source>
        <dbReference type="Ensembl" id="ENSMMUP00000067906.1"/>
    </source>
</evidence>
<feature type="region of interest" description="Disordered" evidence="1">
    <location>
        <begin position="85"/>
        <end position="151"/>
    </location>
</feature>
<sequence>MPPHRPSLRTGLSALQAPGKAHGPARRPHPGPAAVPSPSGSTARKCVLLSSMASWKCSAVFSMIQRCISLALIFRSVFTSTLQDSRWAGGHQTGPPDPEQPDGRRRPSTPWQCEPATDGDRLHRTTQETSGTWGPGWGGPRQRHWGRWMPRSPPQGDAWTLPLRHTESPPDSPLQPQLPKVTLFTFYFLRRSRTLSPRLECNGTISAHSKFYLPSSSDSPASASQVARITGAHHHARLIFVFLVEIGFHHAGQAGLKLLTSNDPPTSASQCAKIPGVATRPSPCFILDASRVATEKPSYRPDTVATPRIPARWEAEMGGSLEPRSSRPAWATQGDPTSTKNNYKNLTGAMTCTCGLSYSRGWGGRTA</sequence>
<dbReference type="GeneTree" id="ENSGT01120000271815"/>
<dbReference type="PANTHER" id="PTHR12138">
    <property type="entry name" value="PRIMATE-EXPANDED PROTEIN FAMILY"/>
    <property type="match status" value="1"/>
</dbReference>
<reference evidence="2" key="3">
    <citation type="submission" date="2025-08" db="UniProtKB">
        <authorList>
            <consortium name="Ensembl"/>
        </authorList>
    </citation>
    <scope>IDENTIFICATION</scope>
    <source>
        <strain evidence="2">17573</strain>
    </source>
</reference>
<dbReference type="SMR" id="A0A5F7ZQJ2"/>
<keyword evidence="3" id="KW-1185">Reference proteome</keyword>
<dbReference type="InParanoid" id="A0A5F7ZQJ2"/>
<reference evidence="2" key="4">
    <citation type="submission" date="2025-09" db="UniProtKB">
        <authorList>
            <consortium name="Ensembl"/>
        </authorList>
    </citation>
    <scope>IDENTIFICATION</scope>
    <source>
        <strain evidence="2">17573</strain>
    </source>
</reference>
<accession>A0A5F7ZQJ2</accession>
<dbReference type="Bgee" id="ENSMMUG00000059172">
    <property type="expression patterns" value="Expressed in cortex of kidney and 15 other cell types or tissues"/>
</dbReference>
<dbReference type="VEuPathDB" id="HostDB:ENSMMUG00000059172"/>
<reference evidence="3" key="1">
    <citation type="journal article" date="2007" name="Science">
        <title>Evolutionary and biomedical insights from the rhesus macaque genome.</title>
        <authorList>
            <person name="Gibbs R.A."/>
            <person name="Rogers J."/>
            <person name="Katze M.G."/>
            <person name="Bumgarner R."/>
            <person name="Weinstock G.M."/>
            <person name="Mardis E.R."/>
            <person name="Remington K.A."/>
            <person name="Strausberg R.L."/>
            <person name="Venter J.C."/>
            <person name="Wilson R.K."/>
            <person name="Batzer M.A."/>
            <person name="Bustamante C.D."/>
            <person name="Eichler E.E."/>
            <person name="Hahn M.W."/>
            <person name="Hardison R.C."/>
            <person name="Makova K.D."/>
            <person name="Miller W."/>
            <person name="Milosavljevic A."/>
            <person name="Palermo R.E."/>
            <person name="Siepel A."/>
            <person name="Sikela J.M."/>
            <person name="Attaway T."/>
            <person name="Bell S."/>
            <person name="Bernard K.E."/>
            <person name="Buhay C.J."/>
            <person name="Chandrabose M.N."/>
            <person name="Dao M."/>
            <person name="Davis C."/>
            <person name="Delehaunty K.D."/>
            <person name="Ding Y."/>
            <person name="Dinh H.H."/>
            <person name="Dugan-Rocha S."/>
            <person name="Fulton L.A."/>
            <person name="Gabisi R.A."/>
            <person name="Garner T.T."/>
            <person name="Godfrey J."/>
            <person name="Hawes A.C."/>
            <person name="Hernandez J."/>
            <person name="Hines S."/>
            <person name="Holder M."/>
            <person name="Hume J."/>
            <person name="Jhangiani S.N."/>
            <person name="Joshi V."/>
            <person name="Khan Z.M."/>
            <person name="Kirkness E.F."/>
            <person name="Cree A."/>
            <person name="Fowler R.G."/>
            <person name="Lee S."/>
            <person name="Lewis L.R."/>
            <person name="Li Z."/>
            <person name="Liu Y.-S."/>
            <person name="Moore S.M."/>
            <person name="Muzny D."/>
            <person name="Nazareth L.V."/>
            <person name="Ngo D.N."/>
            <person name="Okwuonu G.O."/>
            <person name="Pai G."/>
            <person name="Parker D."/>
            <person name="Paul H.A."/>
            <person name="Pfannkoch C."/>
            <person name="Pohl C.S."/>
            <person name="Rogers Y.-H.C."/>
            <person name="Ruiz S.J."/>
            <person name="Sabo A."/>
            <person name="Santibanez J."/>
            <person name="Schneider B.W."/>
            <person name="Smith S.M."/>
            <person name="Sodergren E."/>
            <person name="Svatek A.F."/>
            <person name="Utterback T.R."/>
            <person name="Vattathil S."/>
            <person name="Warren W."/>
            <person name="White C.S."/>
            <person name="Chinwalla A.T."/>
            <person name="Feng Y."/>
            <person name="Halpern A.L."/>
            <person name="Hillier L.W."/>
            <person name="Huang X."/>
            <person name="Minx P."/>
            <person name="Nelson J.O."/>
            <person name="Pepin K.H."/>
            <person name="Qin X."/>
            <person name="Sutton G.G."/>
            <person name="Venter E."/>
            <person name="Walenz B.P."/>
            <person name="Wallis J.W."/>
            <person name="Worley K.C."/>
            <person name="Yang S.-P."/>
            <person name="Jones S.M."/>
            <person name="Marra M.A."/>
            <person name="Rocchi M."/>
            <person name="Schein J.E."/>
            <person name="Baertsch R."/>
            <person name="Clarke L."/>
            <person name="Csuros M."/>
            <person name="Glasscock J."/>
            <person name="Harris R.A."/>
            <person name="Havlak P."/>
            <person name="Jackson A.R."/>
            <person name="Jiang H."/>
            <person name="Liu Y."/>
            <person name="Messina D.N."/>
            <person name="Shen Y."/>
            <person name="Song H.X.-Z."/>
            <person name="Wylie T."/>
            <person name="Zhang L."/>
            <person name="Birney E."/>
            <person name="Han K."/>
            <person name="Konkel M.K."/>
            <person name="Lee J."/>
            <person name="Smit A.F.A."/>
            <person name="Ullmer B."/>
            <person name="Wang H."/>
            <person name="Xing J."/>
            <person name="Burhans R."/>
            <person name="Cheng Z."/>
            <person name="Karro J.E."/>
            <person name="Ma J."/>
            <person name="Raney B."/>
            <person name="She X."/>
            <person name="Cox M.J."/>
            <person name="Demuth J.P."/>
            <person name="Dumas L.J."/>
            <person name="Han S.-G."/>
            <person name="Hopkins J."/>
            <person name="Karimpour-Fard A."/>
            <person name="Kim Y.H."/>
            <person name="Pollack J.R."/>
            <person name="Vinar T."/>
            <person name="Addo-Quaye C."/>
            <person name="Degenhardt J."/>
            <person name="Denby A."/>
            <person name="Hubisz M.J."/>
            <person name="Indap A."/>
            <person name="Kosiol C."/>
            <person name="Lahn B.T."/>
            <person name="Lawson H.A."/>
            <person name="Marklein A."/>
            <person name="Nielsen R."/>
            <person name="Vallender E.J."/>
            <person name="Clark A.G."/>
            <person name="Ferguson B."/>
            <person name="Hernandez R.D."/>
            <person name="Hirani K."/>
            <person name="Kehrer-Sawatzki H."/>
            <person name="Kolb J."/>
            <person name="Patil S."/>
            <person name="Pu L.-L."/>
            <person name="Ren Y."/>
            <person name="Smith D.G."/>
            <person name="Wheeler D.A."/>
            <person name="Schenck I."/>
            <person name="Ball E.V."/>
            <person name="Chen R."/>
            <person name="Cooper D.N."/>
            <person name="Giardine B."/>
            <person name="Hsu F."/>
            <person name="Kent W.J."/>
            <person name="Lesk A."/>
            <person name="Nelson D.L."/>
            <person name="O'brien W.E."/>
            <person name="Pruefer K."/>
            <person name="Stenson P.D."/>
            <person name="Wallace J.C."/>
            <person name="Ke H."/>
            <person name="Liu X.-M."/>
            <person name="Wang P."/>
            <person name="Xiang A.P."/>
            <person name="Yang F."/>
            <person name="Barber G.P."/>
            <person name="Haussler D."/>
            <person name="Karolchik D."/>
            <person name="Kern A.D."/>
            <person name="Kuhn R.M."/>
            <person name="Smith K.E."/>
            <person name="Zwieg A.S."/>
        </authorList>
    </citation>
    <scope>NUCLEOTIDE SEQUENCE [LARGE SCALE GENOMIC DNA]</scope>
    <source>
        <strain evidence="3">17573</strain>
    </source>
</reference>
<dbReference type="AlphaFoldDB" id="A0A5F7ZQJ2"/>
<feature type="region of interest" description="Disordered" evidence="1">
    <location>
        <begin position="318"/>
        <end position="342"/>
    </location>
</feature>
<dbReference type="PRINTS" id="PR02045">
    <property type="entry name" value="F138DOMAIN"/>
</dbReference>
<dbReference type="PANTHER" id="PTHR12138:SF156">
    <property type="entry name" value="LMO7 DOWNSTREAM NEIGHBOR PROTEIN"/>
    <property type="match status" value="1"/>
</dbReference>
<name>A0A5F7ZQJ2_MACMU</name>
<reference evidence="2" key="2">
    <citation type="submission" date="2019-01" db="EMBL/GenBank/DDBJ databases">
        <authorList>
            <person name="Graves T."/>
            <person name="Eichler E.E."/>
            <person name="Wilson R.K."/>
        </authorList>
    </citation>
    <scope>NUCLEOTIDE SEQUENCE [LARGE SCALE GENOMIC DNA]</scope>
    <source>
        <strain evidence="2">17573</strain>
    </source>
</reference>
<protein>
    <submittedName>
        <fullName evidence="2">Uncharacterized protein</fullName>
    </submittedName>
</protein>
<feature type="region of interest" description="Disordered" evidence="1">
    <location>
        <begin position="1"/>
        <end position="42"/>
    </location>
</feature>
<evidence type="ECO:0000313" key="3">
    <source>
        <dbReference type="Proteomes" id="UP000006718"/>
    </source>
</evidence>
<dbReference type="Ensembl" id="ENSMMUT00000086937.1">
    <property type="protein sequence ID" value="ENSMMUP00000067906.1"/>
    <property type="gene ID" value="ENSMMUG00000059172.1"/>
</dbReference>
<proteinExistence type="predicted"/>
<organism evidence="2 3">
    <name type="scientific">Macaca mulatta</name>
    <name type="common">Rhesus macaque</name>
    <dbReference type="NCBI Taxonomy" id="9544"/>
    <lineage>
        <taxon>Eukaryota</taxon>
        <taxon>Metazoa</taxon>
        <taxon>Chordata</taxon>
        <taxon>Craniata</taxon>
        <taxon>Vertebrata</taxon>
        <taxon>Euteleostomi</taxon>
        <taxon>Mammalia</taxon>
        <taxon>Eutheria</taxon>
        <taxon>Euarchontoglires</taxon>
        <taxon>Primates</taxon>
        <taxon>Haplorrhini</taxon>
        <taxon>Catarrhini</taxon>
        <taxon>Cercopithecidae</taxon>
        <taxon>Cercopithecinae</taxon>
        <taxon>Macaca</taxon>
    </lineage>
</organism>
<dbReference type="Proteomes" id="UP000006718">
    <property type="component" value="Chromosome 1"/>
</dbReference>
<evidence type="ECO:0000256" key="1">
    <source>
        <dbReference type="SAM" id="MobiDB-lite"/>
    </source>
</evidence>